<protein>
    <submittedName>
        <fullName evidence="3">Bifunctional 3-(3-hydroxy-phenyl)propionate/3-hydroxycinnamic acid hydroxylase</fullName>
    </submittedName>
</protein>
<sequence>MTEAREDRSAAHRGALRHVDVAIVGYGPVGVTAANLLGAAGLSVVVIEREPEIYARARAISTDEEVMRIWQRIGLAEELKADMLSDKRIDFVDADGESFLDFKPVPRGNGHPSQLFIYQPALEDTLRRGVERYPNVEVWLGHESYRIVQDDDAVELLVADLERDGVRHLRATYVIAADGGSSPTRAQLGVGFEGSTYEDRWLVIDTEVLSEWPEHDRLRFHCDPARPAVDCPTPLGHHRWEFPVLPGEDEKQLATEESVWRLLDNQGITNEHVKVLRAVVYSHHVRFASRWRTGRVFLAGDAAHVMPPWIGEGMASGIRDAANLCWKLAAVLRGELPDSALDSYATERQPHVREMTRDAAIVGRVITERRRPVAAIRNTVFRNVMRIPVVSNYLRAGDWFPDPYYPQGLRVGERAATGWLPPQPWVLDEHGERLRFDDARGPEWTLLTLDRADVPASPQTPDRAWSHAGVRTLRLAPAGSAPGPDTLVDVDDALVAWMRERDAGVLVLRPDGFVFAAAPAPNLLPQSPMLTRPHRQEEPA</sequence>
<reference evidence="3 4" key="1">
    <citation type="submission" date="2024-03" db="EMBL/GenBank/DDBJ databases">
        <title>Actinomycetospora sp. OC33-EN07, a novel actinomycete isolated from wild orchid (Aerides multiflora).</title>
        <authorList>
            <person name="Suriyachadkun C."/>
        </authorList>
    </citation>
    <scope>NUCLEOTIDE SEQUENCE [LARGE SCALE GENOMIC DNA]</scope>
    <source>
        <strain evidence="3 4">OC33-EN07</strain>
    </source>
</reference>
<dbReference type="SUPFAM" id="SSF51905">
    <property type="entry name" value="FAD/NAD(P)-binding domain"/>
    <property type="match status" value="1"/>
</dbReference>
<dbReference type="PRINTS" id="PR00420">
    <property type="entry name" value="RNGMNOXGNASE"/>
</dbReference>
<dbReference type="Proteomes" id="UP001369736">
    <property type="component" value="Unassembled WGS sequence"/>
</dbReference>
<name>A0ABU8MDM6_9PSEU</name>
<dbReference type="Gene3D" id="3.40.30.120">
    <property type="match status" value="1"/>
</dbReference>
<evidence type="ECO:0000313" key="4">
    <source>
        <dbReference type="Proteomes" id="UP001369736"/>
    </source>
</evidence>
<gene>
    <name evidence="3" type="ORF">WCD58_29870</name>
</gene>
<comment type="caution">
    <text evidence="3">The sequence shown here is derived from an EMBL/GenBank/DDBJ whole genome shotgun (WGS) entry which is preliminary data.</text>
</comment>
<keyword evidence="4" id="KW-1185">Reference proteome</keyword>
<dbReference type="EMBL" id="JBBEGM010000017">
    <property type="protein sequence ID" value="MEJ2865399.1"/>
    <property type="molecule type" value="Genomic_DNA"/>
</dbReference>
<organism evidence="3 4">
    <name type="scientific">Actinomycetospora flava</name>
    <dbReference type="NCBI Taxonomy" id="3129232"/>
    <lineage>
        <taxon>Bacteria</taxon>
        <taxon>Bacillati</taxon>
        <taxon>Actinomycetota</taxon>
        <taxon>Actinomycetes</taxon>
        <taxon>Pseudonocardiales</taxon>
        <taxon>Pseudonocardiaceae</taxon>
        <taxon>Actinomycetospora</taxon>
    </lineage>
</organism>
<dbReference type="Gene3D" id="3.30.70.2450">
    <property type="match status" value="1"/>
</dbReference>
<dbReference type="RefSeq" id="WP_337706770.1">
    <property type="nucleotide sequence ID" value="NZ_JBBEGM010000017.1"/>
</dbReference>
<proteinExistence type="predicted"/>
<dbReference type="InterPro" id="IPR036188">
    <property type="entry name" value="FAD/NAD-bd_sf"/>
</dbReference>
<dbReference type="PANTHER" id="PTHR43476">
    <property type="entry name" value="3-(3-HYDROXY-PHENYL)PROPIONATE/3-HYDROXYCINNAMIC ACID HYDROXYLASE"/>
    <property type="match status" value="1"/>
</dbReference>
<evidence type="ECO:0000313" key="3">
    <source>
        <dbReference type="EMBL" id="MEJ2865399.1"/>
    </source>
</evidence>
<evidence type="ECO:0000259" key="2">
    <source>
        <dbReference type="Pfam" id="PF01494"/>
    </source>
</evidence>
<dbReference type="Gene3D" id="3.50.50.60">
    <property type="entry name" value="FAD/NAD(P)-binding domain"/>
    <property type="match status" value="1"/>
</dbReference>
<evidence type="ECO:0000256" key="1">
    <source>
        <dbReference type="ARBA" id="ARBA00023002"/>
    </source>
</evidence>
<dbReference type="InterPro" id="IPR002938">
    <property type="entry name" value="FAD-bd"/>
</dbReference>
<dbReference type="Pfam" id="PF01494">
    <property type="entry name" value="FAD_binding_3"/>
    <property type="match status" value="1"/>
</dbReference>
<accession>A0ABU8MDM6</accession>
<dbReference type="InterPro" id="IPR050631">
    <property type="entry name" value="PheA/TfdB_FAD_monoxygenase"/>
</dbReference>
<feature type="domain" description="FAD-binding" evidence="2">
    <location>
        <begin position="19"/>
        <end position="358"/>
    </location>
</feature>
<dbReference type="NCBIfam" id="NF004829">
    <property type="entry name" value="PRK06183.1-3"/>
    <property type="match status" value="1"/>
</dbReference>
<dbReference type="PANTHER" id="PTHR43476:SF3">
    <property type="entry name" value="FAD-BINDING MONOOXYGENASE"/>
    <property type="match status" value="1"/>
</dbReference>
<keyword evidence="1" id="KW-0560">Oxidoreductase</keyword>